<comment type="caution">
    <text evidence="3">The sequence shown here is derived from an EMBL/GenBank/DDBJ whole genome shotgun (WGS) entry which is preliminary data.</text>
</comment>
<dbReference type="InterPro" id="IPR041682">
    <property type="entry name" value="AAA_14"/>
</dbReference>
<dbReference type="PANTHER" id="PTHR43566">
    <property type="entry name" value="CONSERVED PROTEIN"/>
    <property type="match status" value="1"/>
</dbReference>
<protein>
    <recommendedName>
        <fullName evidence="5">AAA+ ATPase domain-containing protein</fullName>
    </recommendedName>
</protein>
<feature type="domain" description="AAA" evidence="1">
    <location>
        <begin position="18"/>
        <end position="140"/>
    </location>
</feature>
<dbReference type="PANTHER" id="PTHR43566:SF1">
    <property type="entry name" value="AAA+ ATPASE DOMAIN-CONTAINING PROTEIN"/>
    <property type="match status" value="1"/>
</dbReference>
<dbReference type="InterPro" id="IPR027417">
    <property type="entry name" value="P-loop_NTPase"/>
</dbReference>
<dbReference type="Pfam" id="PF13173">
    <property type="entry name" value="AAA_14"/>
    <property type="match status" value="1"/>
</dbReference>
<dbReference type="SUPFAM" id="SSF46785">
    <property type="entry name" value="Winged helix' DNA-binding domain"/>
    <property type="match status" value="1"/>
</dbReference>
<sequence length="372" mass="42561">MYREITKKIQNILGQKKSPIVLLLGLRQTGKTTLAKNISKKQKIQLFNFDLQSNQQEFLNPDRHSLELFSQRYKGYIIVIDEFQKLPEASNVIKHLYDNFGIKFILTGSSELKIRKNAGDSLAGRITTFNLYPLSLKEILVQDKIVPESGAAPYDKAQTILKRILVHGSLPSLQNISNDNWENYLTEFTETLLSKDVLEMSGIRKSTKIYTLAKLLAMQIGQLVNVNELATLLELPRTTIYNYLDILEQMSLIKRSHPISTNERRAIASKFKVYFTDLGIRNYLVGNFSSVGSRLDTGQLLENYSFISIKRSLDYAQKNYNLGFFRSESGSEIDIVLKTKEGEKLYEVKTNPKRAKKDTGIIYITMETAYEL</sequence>
<evidence type="ECO:0000259" key="2">
    <source>
        <dbReference type="Pfam" id="PF13635"/>
    </source>
</evidence>
<name>A0A2H0XDW6_UNCKA</name>
<proteinExistence type="predicted"/>
<dbReference type="EMBL" id="PEYT01000012">
    <property type="protein sequence ID" value="PIS23126.1"/>
    <property type="molecule type" value="Genomic_DNA"/>
</dbReference>
<evidence type="ECO:0000313" key="4">
    <source>
        <dbReference type="Proteomes" id="UP000230340"/>
    </source>
</evidence>
<dbReference type="Proteomes" id="UP000230340">
    <property type="component" value="Unassembled WGS sequence"/>
</dbReference>
<gene>
    <name evidence="3" type="ORF">COT49_01710</name>
</gene>
<organism evidence="3 4">
    <name type="scientific">candidate division WWE3 bacterium CG08_land_8_20_14_0_20_40_13</name>
    <dbReference type="NCBI Taxonomy" id="1975084"/>
    <lineage>
        <taxon>Bacteria</taxon>
        <taxon>Katanobacteria</taxon>
    </lineage>
</organism>
<dbReference type="SUPFAM" id="SSF52540">
    <property type="entry name" value="P-loop containing nucleoside triphosphate hydrolases"/>
    <property type="match status" value="1"/>
</dbReference>
<evidence type="ECO:0000259" key="1">
    <source>
        <dbReference type="Pfam" id="PF13173"/>
    </source>
</evidence>
<dbReference type="InterPro" id="IPR025420">
    <property type="entry name" value="DUF4143"/>
</dbReference>
<dbReference type="AlphaFoldDB" id="A0A2H0XDW6"/>
<feature type="domain" description="DUF4143" evidence="2">
    <location>
        <begin position="195"/>
        <end position="350"/>
    </location>
</feature>
<evidence type="ECO:0000313" key="3">
    <source>
        <dbReference type="EMBL" id="PIS23126.1"/>
    </source>
</evidence>
<dbReference type="Gene3D" id="3.40.50.300">
    <property type="entry name" value="P-loop containing nucleotide triphosphate hydrolases"/>
    <property type="match status" value="2"/>
</dbReference>
<dbReference type="InterPro" id="IPR036390">
    <property type="entry name" value="WH_DNA-bd_sf"/>
</dbReference>
<reference evidence="4" key="1">
    <citation type="submission" date="2017-09" db="EMBL/GenBank/DDBJ databases">
        <title>Depth-based differentiation of microbial function through sediment-hosted aquifers and enrichment of novel symbionts in the deep terrestrial subsurface.</title>
        <authorList>
            <person name="Probst A.J."/>
            <person name="Ladd B."/>
            <person name="Jarett J.K."/>
            <person name="Geller-Mcgrath D.E."/>
            <person name="Sieber C.M.K."/>
            <person name="Emerson J.B."/>
            <person name="Anantharaman K."/>
            <person name="Thomas B.C."/>
            <person name="Malmstrom R."/>
            <person name="Stieglmeier M."/>
            <person name="Klingl A."/>
            <person name="Woyke T."/>
            <person name="Ryan C.M."/>
            <person name="Banfield J.F."/>
        </authorList>
    </citation>
    <scope>NUCLEOTIDE SEQUENCE [LARGE SCALE GENOMIC DNA]</scope>
</reference>
<accession>A0A2H0XDW6</accession>
<dbReference type="Pfam" id="PF13635">
    <property type="entry name" value="DUF4143"/>
    <property type="match status" value="1"/>
</dbReference>
<evidence type="ECO:0008006" key="5">
    <source>
        <dbReference type="Google" id="ProtNLM"/>
    </source>
</evidence>